<organism evidence="1 2">
    <name type="scientific">Micromonospora pallida</name>
    <dbReference type="NCBI Taxonomy" id="145854"/>
    <lineage>
        <taxon>Bacteria</taxon>
        <taxon>Bacillati</taxon>
        <taxon>Actinomycetota</taxon>
        <taxon>Actinomycetes</taxon>
        <taxon>Micromonosporales</taxon>
        <taxon>Micromonosporaceae</taxon>
        <taxon>Micromonospora</taxon>
    </lineage>
</organism>
<dbReference type="Proteomes" id="UP000198959">
    <property type="component" value="Unassembled WGS sequence"/>
</dbReference>
<name>A0A1C6S753_9ACTN</name>
<proteinExistence type="predicted"/>
<protein>
    <submittedName>
        <fullName evidence="1">Uncharacterized protein</fullName>
    </submittedName>
</protein>
<evidence type="ECO:0000313" key="2">
    <source>
        <dbReference type="Proteomes" id="UP000198959"/>
    </source>
</evidence>
<keyword evidence="2" id="KW-1185">Reference proteome</keyword>
<dbReference type="InterPro" id="IPR046182">
    <property type="entry name" value="DUF6210"/>
</dbReference>
<dbReference type="Pfam" id="PF19715">
    <property type="entry name" value="DUF6210"/>
    <property type="match status" value="1"/>
</dbReference>
<dbReference type="EMBL" id="FMHW01000002">
    <property type="protein sequence ID" value="SCL25210.1"/>
    <property type="molecule type" value="Genomic_DNA"/>
</dbReference>
<evidence type="ECO:0000313" key="1">
    <source>
        <dbReference type="EMBL" id="SCL25210.1"/>
    </source>
</evidence>
<gene>
    <name evidence="1" type="ORF">GA0074692_1916</name>
</gene>
<accession>A0A1C6S753</accession>
<dbReference type="AlphaFoldDB" id="A0A1C6S753"/>
<sequence length="141" mass="15727">MSSRRFVSLDPDGMTGGWLYVVVEAQTGVLYQHQYGGTACRQGQVEGFLVPIAGADALDALRQLFEKDLSGAGTWNYSWPDEERIRLRQIIGGISYWACDGHSEELHALRLDESRIREADEAWIPVITPDGPGVLVWFNSD</sequence>
<reference evidence="2" key="1">
    <citation type="submission" date="2016-06" db="EMBL/GenBank/DDBJ databases">
        <authorList>
            <person name="Varghese N."/>
            <person name="Submissions Spin"/>
        </authorList>
    </citation>
    <scope>NUCLEOTIDE SEQUENCE [LARGE SCALE GENOMIC DNA]</scope>
    <source>
        <strain evidence="2">DSM 43817</strain>
    </source>
</reference>